<dbReference type="EMBL" id="BMMZ01000001">
    <property type="protein sequence ID" value="GGL47856.1"/>
    <property type="molecule type" value="Genomic_DNA"/>
</dbReference>
<protein>
    <submittedName>
        <fullName evidence="1">Phytoene dehydrogenase</fullName>
    </submittedName>
</protein>
<dbReference type="PRINTS" id="PR00411">
    <property type="entry name" value="PNDRDTASEI"/>
</dbReference>
<dbReference type="PANTHER" id="PTHR10668">
    <property type="entry name" value="PHYTOENE DEHYDROGENASE"/>
    <property type="match status" value="1"/>
</dbReference>
<dbReference type="AlphaFoldDB" id="A0A917S000"/>
<organism evidence="1 2">
    <name type="scientific">Microlunatus endophyticus</name>
    <dbReference type="NCBI Taxonomy" id="1716077"/>
    <lineage>
        <taxon>Bacteria</taxon>
        <taxon>Bacillati</taxon>
        <taxon>Actinomycetota</taxon>
        <taxon>Actinomycetes</taxon>
        <taxon>Propionibacteriales</taxon>
        <taxon>Propionibacteriaceae</taxon>
        <taxon>Microlunatus</taxon>
    </lineage>
</organism>
<keyword evidence="2" id="KW-1185">Reference proteome</keyword>
<dbReference type="Proteomes" id="UP000613840">
    <property type="component" value="Unassembled WGS sequence"/>
</dbReference>
<reference evidence="1" key="2">
    <citation type="submission" date="2020-09" db="EMBL/GenBank/DDBJ databases">
        <authorList>
            <person name="Sun Q."/>
            <person name="Zhou Y."/>
        </authorList>
    </citation>
    <scope>NUCLEOTIDE SEQUENCE</scope>
    <source>
        <strain evidence="1">CGMCC 4.7306</strain>
    </source>
</reference>
<dbReference type="RefSeq" id="WP_188893330.1">
    <property type="nucleotide sequence ID" value="NZ_BMMZ01000001.1"/>
</dbReference>
<dbReference type="Gene3D" id="3.50.50.60">
    <property type="entry name" value="FAD/NAD(P)-binding domain"/>
    <property type="match status" value="1"/>
</dbReference>
<dbReference type="SUPFAM" id="SSF51905">
    <property type="entry name" value="FAD/NAD(P)-binding domain"/>
    <property type="match status" value="1"/>
</dbReference>
<sequence length="482" mass="50554">MLDAVVVGSGPNGLAAAATLARAGLMVTVLEAQPSIGGGARTLDLGLADGIRHDLCSAVHPMSWASPFFNWFDLAGAGVEWLTPEVSYAQPFVGRPAAIAYHSLEATVERLGRDGPAWRALLGPIAERPYAAAEVGLGDHRSLPSLDALPTGARMIMATAEQGTRAWGVRFRDQEAPALLSGVAMHAVSELPSLVSAGTGILLGALGHSGRGWPILRGGSGAIPGALAGDLRSNRGEIITDHPVRSAGDLPPARAYLFDTTPHTALDVVGDRVSPFLRRALTRFRHGDGVAKIDFVLSGPVPWNDPEVARSGTVHLGGSREEMAHAEAEVAAGRHPEHPLCLISDPAVVDPGRVVNGLRPLWAYTHVPAGSTLDLTAAVSAEIERYAPGFGDLVVASRCIPASRMVEHNQNYVGGDFTAGAMTARQMIARPTLRLDPYKLATGIYLCSSSTAPGPGVHGMCGWHAARRVLGDVFGMRGSDQR</sequence>
<gene>
    <name evidence="1" type="ORF">GCM10011575_02240</name>
</gene>
<evidence type="ECO:0000313" key="2">
    <source>
        <dbReference type="Proteomes" id="UP000613840"/>
    </source>
</evidence>
<dbReference type="PANTHER" id="PTHR10668:SF105">
    <property type="entry name" value="DEHYDROGENASE-RELATED"/>
    <property type="match status" value="1"/>
</dbReference>
<proteinExistence type="predicted"/>
<dbReference type="Pfam" id="PF13450">
    <property type="entry name" value="NAD_binding_8"/>
    <property type="match status" value="1"/>
</dbReference>
<accession>A0A917S000</accession>
<evidence type="ECO:0000313" key="1">
    <source>
        <dbReference type="EMBL" id="GGL47856.1"/>
    </source>
</evidence>
<name>A0A917S000_9ACTN</name>
<reference evidence="1" key="1">
    <citation type="journal article" date="2014" name="Int. J. Syst. Evol. Microbiol.">
        <title>Complete genome sequence of Corynebacterium casei LMG S-19264T (=DSM 44701T), isolated from a smear-ripened cheese.</title>
        <authorList>
            <consortium name="US DOE Joint Genome Institute (JGI-PGF)"/>
            <person name="Walter F."/>
            <person name="Albersmeier A."/>
            <person name="Kalinowski J."/>
            <person name="Ruckert C."/>
        </authorList>
    </citation>
    <scope>NUCLEOTIDE SEQUENCE</scope>
    <source>
        <strain evidence="1">CGMCC 4.7306</strain>
    </source>
</reference>
<dbReference type="InterPro" id="IPR036188">
    <property type="entry name" value="FAD/NAD-bd_sf"/>
</dbReference>
<comment type="caution">
    <text evidence="1">The sequence shown here is derived from an EMBL/GenBank/DDBJ whole genome shotgun (WGS) entry which is preliminary data.</text>
</comment>